<evidence type="ECO:0000256" key="4">
    <source>
        <dbReference type="ARBA" id="ARBA00023002"/>
    </source>
</evidence>
<feature type="binding site" evidence="7">
    <location>
        <position position="255"/>
    </location>
    <ligand>
        <name>FMN</name>
        <dbReference type="ChEBI" id="CHEBI:58210"/>
    </ligand>
</feature>
<dbReference type="NCBIfam" id="NF008398">
    <property type="entry name" value="PRK11197.1"/>
    <property type="match status" value="1"/>
</dbReference>
<dbReference type="GO" id="GO:0004459">
    <property type="term" value="F:L-lactate dehydrogenase (NAD+) activity"/>
    <property type="evidence" value="ECO:0007669"/>
    <property type="project" value="UniProtKB-EC"/>
</dbReference>
<dbReference type="EC" id="1.1.1.27" evidence="9"/>
<dbReference type="AlphaFoldDB" id="A0A6L8MS92"/>
<dbReference type="PANTHER" id="PTHR10578:SF107">
    <property type="entry name" value="2-HYDROXYACID OXIDASE 1"/>
    <property type="match status" value="1"/>
</dbReference>
<dbReference type="InterPro" id="IPR037396">
    <property type="entry name" value="FMN_HAD"/>
</dbReference>
<feature type="binding site" evidence="7">
    <location>
        <position position="277"/>
    </location>
    <ligand>
        <name>FMN</name>
        <dbReference type="ChEBI" id="CHEBI:58210"/>
    </ligand>
</feature>
<feature type="binding site" evidence="7">
    <location>
        <begin position="333"/>
        <end position="334"/>
    </location>
    <ligand>
        <name>FMN</name>
        <dbReference type="ChEBI" id="CHEBI:58210"/>
    </ligand>
</feature>
<dbReference type="SUPFAM" id="SSF51395">
    <property type="entry name" value="FMN-linked oxidoreductases"/>
    <property type="match status" value="1"/>
</dbReference>
<feature type="active site" description="Proton acceptor" evidence="6">
    <location>
        <position position="279"/>
    </location>
</feature>
<reference evidence="9 10" key="1">
    <citation type="submission" date="2019-12" db="EMBL/GenBank/DDBJ databases">
        <title>Novel species isolated from a subtropical stream in China.</title>
        <authorList>
            <person name="Lu H."/>
        </authorList>
    </citation>
    <scope>NUCLEOTIDE SEQUENCE [LARGE SCALE GENOMIC DNA]</scope>
    <source>
        <strain evidence="9 10">FT50W</strain>
    </source>
</reference>
<dbReference type="Proteomes" id="UP000474565">
    <property type="component" value="Unassembled WGS sequence"/>
</dbReference>
<feature type="binding site" evidence="7">
    <location>
        <begin position="310"/>
        <end position="314"/>
    </location>
    <ligand>
        <name>FMN</name>
        <dbReference type="ChEBI" id="CHEBI:58210"/>
    </ligand>
</feature>
<dbReference type="PROSITE" id="PS00557">
    <property type="entry name" value="FMN_HYDROXY_ACID_DH_1"/>
    <property type="match status" value="1"/>
</dbReference>
<comment type="caution">
    <text evidence="9">The sequence shown here is derived from an EMBL/GenBank/DDBJ whole genome shotgun (WGS) entry which is preliminary data.</text>
</comment>
<keyword evidence="4 9" id="KW-0560">Oxidoreductase</keyword>
<dbReference type="GO" id="GO:0010181">
    <property type="term" value="F:FMN binding"/>
    <property type="evidence" value="ECO:0007669"/>
    <property type="project" value="InterPro"/>
</dbReference>
<dbReference type="PANTHER" id="PTHR10578">
    <property type="entry name" value="S -2-HYDROXY-ACID OXIDASE-RELATED"/>
    <property type="match status" value="1"/>
</dbReference>
<feature type="binding site" evidence="7">
    <location>
        <position position="279"/>
    </location>
    <ligand>
        <name>glyoxylate</name>
        <dbReference type="ChEBI" id="CHEBI:36655"/>
    </ligand>
</feature>
<accession>A0A6L8MS92</accession>
<dbReference type="PROSITE" id="PS51349">
    <property type="entry name" value="FMN_HYDROXY_ACID_DH_2"/>
    <property type="match status" value="1"/>
</dbReference>
<dbReference type="PIRSF" id="PIRSF000138">
    <property type="entry name" value="Al-hdrx_acd_dh"/>
    <property type="match status" value="1"/>
</dbReference>
<protein>
    <submittedName>
        <fullName evidence="9">L-lactate dehydrogenase</fullName>
        <ecNumber evidence="9">1.1.1.27</ecNumber>
    </submittedName>
</protein>
<comment type="cofactor">
    <cofactor evidence="1">
        <name>FMN</name>
        <dbReference type="ChEBI" id="CHEBI:58210"/>
    </cofactor>
</comment>
<evidence type="ECO:0000256" key="3">
    <source>
        <dbReference type="ARBA" id="ARBA00022643"/>
    </source>
</evidence>
<dbReference type="InterPro" id="IPR008259">
    <property type="entry name" value="FMN_hydac_DH_AS"/>
</dbReference>
<dbReference type="FunFam" id="3.20.20.70:FF:000029">
    <property type="entry name" value="L-lactate dehydrogenase"/>
    <property type="match status" value="1"/>
</dbReference>
<dbReference type="RefSeq" id="WP_161021315.1">
    <property type="nucleotide sequence ID" value="NZ_WWCP01000042.1"/>
</dbReference>
<dbReference type="EMBL" id="WWCP01000042">
    <property type="protein sequence ID" value="MYM84905.1"/>
    <property type="molecule type" value="Genomic_DNA"/>
</dbReference>
<evidence type="ECO:0000256" key="2">
    <source>
        <dbReference type="ARBA" id="ARBA00022630"/>
    </source>
</evidence>
<dbReference type="InterPro" id="IPR013785">
    <property type="entry name" value="Aldolase_TIM"/>
</dbReference>
<dbReference type="GO" id="GO:0009060">
    <property type="term" value="P:aerobic respiration"/>
    <property type="evidence" value="ECO:0007669"/>
    <property type="project" value="TreeGrafter"/>
</dbReference>
<feature type="binding site" evidence="7">
    <location>
        <position position="131"/>
    </location>
    <ligand>
        <name>FMN</name>
        <dbReference type="ChEBI" id="CHEBI:58210"/>
    </ligand>
</feature>
<sequence>MSALSHISCVEDLRRMARGRVPRMFYDYVDAGSWSESTYRDNELALARLKFQARVAVDVQQRSTRSSMLGQEVTMPVALAPVGLAGMIWADGEMLAARAAKRFGVPFSLSTMSICSLEDVAAHIRHPFWFQLYMMRDREFVARLIERARAAECSALILTLDLAVPARRHKDIRNGLTVPLSPTVRNLVHLASRPRWCMDMLRTPRRTFGNIIGHANDVNDLKSFWKWSAGQFDQTVSWADVEWVKRLWGGKLIVKGIMNAEDAVLAVRSGADAVVVSNHGGRQLDGAAASIEVLPEVVQAVGQSVEVHLDSGVRSGQDVLRACALGAKGVYVGRPILYGLGASGEQGVSRTLELLQDELDLTMALCGLRGVEEAGMHILRGR</sequence>
<evidence type="ECO:0000256" key="6">
    <source>
        <dbReference type="PIRSR" id="PIRSR000138-1"/>
    </source>
</evidence>
<dbReference type="InterPro" id="IPR000262">
    <property type="entry name" value="FMN-dep_DH"/>
</dbReference>
<feature type="binding site" evidence="7">
    <location>
        <position position="133"/>
    </location>
    <ligand>
        <name>glyoxylate</name>
        <dbReference type="ChEBI" id="CHEBI:36655"/>
    </ligand>
</feature>
<dbReference type="InterPro" id="IPR012133">
    <property type="entry name" value="Alpha-hydoxy_acid_DH_FMN"/>
</dbReference>
<feature type="binding site" evidence="7">
    <location>
        <position position="28"/>
    </location>
    <ligand>
        <name>glyoxylate</name>
        <dbReference type="ChEBI" id="CHEBI:36655"/>
    </ligand>
</feature>
<evidence type="ECO:0000256" key="7">
    <source>
        <dbReference type="PIRSR" id="PIRSR000138-2"/>
    </source>
</evidence>
<gene>
    <name evidence="9" type="ORF">GTP44_23525</name>
</gene>
<dbReference type="CDD" id="cd02809">
    <property type="entry name" value="alpha_hydroxyacid_oxid_FMN"/>
    <property type="match status" value="1"/>
</dbReference>
<dbReference type="Pfam" id="PF01070">
    <property type="entry name" value="FMN_dh"/>
    <property type="match status" value="1"/>
</dbReference>
<feature type="binding site" evidence="7">
    <location>
        <begin position="81"/>
        <end position="83"/>
    </location>
    <ligand>
        <name>FMN</name>
        <dbReference type="ChEBI" id="CHEBI:58210"/>
    </ligand>
</feature>
<comment type="similarity">
    <text evidence="5">Belongs to the FMN-dependent alpha-hydroxy acid dehydrogenase family.</text>
</comment>
<feature type="binding site" evidence="7">
    <location>
        <position position="168"/>
    </location>
    <ligand>
        <name>glyoxylate</name>
        <dbReference type="ChEBI" id="CHEBI:36655"/>
    </ligand>
</feature>
<dbReference type="GO" id="GO:0005886">
    <property type="term" value="C:plasma membrane"/>
    <property type="evidence" value="ECO:0007669"/>
    <property type="project" value="TreeGrafter"/>
</dbReference>
<feature type="domain" description="FMN hydroxy acid dehydrogenase" evidence="8">
    <location>
        <begin position="2"/>
        <end position="382"/>
    </location>
</feature>
<evidence type="ECO:0000256" key="5">
    <source>
        <dbReference type="ARBA" id="ARBA00024042"/>
    </source>
</evidence>
<feature type="binding site" evidence="7">
    <location>
        <position position="282"/>
    </location>
    <ligand>
        <name>glyoxylate</name>
        <dbReference type="ChEBI" id="CHEBI:36655"/>
    </ligand>
</feature>
<dbReference type="Gene3D" id="3.20.20.70">
    <property type="entry name" value="Aldolase class I"/>
    <property type="match status" value="1"/>
</dbReference>
<organism evidence="9 10">
    <name type="scientific">Duganella lactea</name>
    <dbReference type="NCBI Taxonomy" id="2692173"/>
    <lineage>
        <taxon>Bacteria</taxon>
        <taxon>Pseudomonadati</taxon>
        <taxon>Pseudomonadota</taxon>
        <taxon>Betaproteobacteria</taxon>
        <taxon>Burkholderiales</taxon>
        <taxon>Oxalobacteraceae</taxon>
        <taxon>Telluria group</taxon>
        <taxon>Duganella</taxon>
    </lineage>
</organism>
<evidence type="ECO:0000313" key="9">
    <source>
        <dbReference type="EMBL" id="MYM84905.1"/>
    </source>
</evidence>
<feature type="binding site" evidence="7">
    <location>
        <position position="159"/>
    </location>
    <ligand>
        <name>FMN</name>
        <dbReference type="ChEBI" id="CHEBI:58210"/>
    </ligand>
</feature>
<evidence type="ECO:0000313" key="10">
    <source>
        <dbReference type="Proteomes" id="UP000474565"/>
    </source>
</evidence>
<evidence type="ECO:0000256" key="1">
    <source>
        <dbReference type="ARBA" id="ARBA00001917"/>
    </source>
</evidence>
<evidence type="ECO:0000259" key="8">
    <source>
        <dbReference type="PROSITE" id="PS51349"/>
    </source>
</evidence>
<keyword evidence="2 7" id="KW-0285">Flavoprotein</keyword>
<feature type="binding site" evidence="7">
    <location>
        <position position="110"/>
    </location>
    <ligand>
        <name>FMN</name>
        <dbReference type="ChEBI" id="CHEBI:58210"/>
    </ligand>
</feature>
<proteinExistence type="inferred from homology"/>
<name>A0A6L8MS92_9BURK</name>
<keyword evidence="3 7" id="KW-0288">FMN</keyword>